<keyword evidence="2" id="KW-0732">Signal</keyword>
<sequence length="132" mass="13967">MVTRIRTAAGTSVALALGAFVSVGLTGCTQPDDAVQGVARAACEQRMGPAIVAWWRDQYDETPWKVVDTRGSGVQEASDSSSTATVLDVSGTSSVQRDEVGQRTAVRWSCAARYSSADPQTVTATVEEITLR</sequence>
<name>A0A850E0M4_9MICO</name>
<feature type="compositionally biased region" description="Polar residues" evidence="1">
    <location>
        <begin position="75"/>
        <end position="95"/>
    </location>
</feature>
<reference evidence="3 4" key="1">
    <citation type="submission" date="2020-05" db="EMBL/GenBank/DDBJ databases">
        <title>Genome Sequencing of Type Strains.</title>
        <authorList>
            <person name="Lemaire J.F."/>
            <person name="Inderbitzin P."/>
            <person name="Gregorio O.A."/>
            <person name="Collins S.B."/>
            <person name="Wespe N."/>
            <person name="Knight-Connoni V."/>
        </authorList>
    </citation>
    <scope>NUCLEOTIDE SEQUENCE [LARGE SCALE GENOMIC DNA]</scope>
    <source>
        <strain evidence="3 4">DSM 20512</strain>
    </source>
</reference>
<evidence type="ECO:0008006" key="5">
    <source>
        <dbReference type="Google" id="ProtNLM"/>
    </source>
</evidence>
<accession>A0A850E0M4</accession>
<dbReference type="AlphaFoldDB" id="A0A850E0M4"/>
<gene>
    <name evidence="3" type="ORF">HP467_14345</name>
</gene>
<evidence type="ECO:0000313" key="4">
    <source>
        <dbReference type="Proteomes" id="UP000539146"/>
    </source>
</evidence>
<protein>
    <recommendedName>
        <fullName evidence="5">Ig-like domain-containing protein</fullName>
    </recommendedName>
</protein>
<evidence type="ECO:0000256" key="1">
    <source>
        <dbReference type="SAM" id="MobiDB-lite"/>
    </source>
</evidence>
<feature type="region of interest" description="Disordered" evidence="1">
    <location>
        <begin position="71"/>
        <end position="95"/>
    </location>
</feature>
<proteinExistence type="predicted"/>
<dbReference type="RefSeq" id="WP_175326593.1">
    <property type="nucleotide sequence ID" value="NZ_BAAAWP010000001.1"/>
</dbReference>
<evidence type="ECO:0000256" key="2">
    <source>
        <dbReference type="SAM" id="SignalP"/>
    </source>
</evidence>
<feature type="signal peptide" evidence="2">
    <location>
        <begin position="1"/>
        <end position="21"/>
    </location>
</feature>
<dbReference type="EMBL" id="JABMCG010000123">
    <property type="protein sequence ID" value="NUU29272.1"/>
    <property type="molecule type" value="Genomic_DNA"/>
</dbReference>
<feature type="chain" id="PRO_5038473582" description="Ig-like domain-containing protein" evidence="2">
    <location>
        <begin position="22"/>
        <end position="132"/>
    </location>
</feature>
<dbReference type="Proteomes" id="UP000539146">
    <property type="component" value="Unassembled WGS sequence"/>
</dbReference>
<comment type="caution">
    <text evidence="3">The sequence shown here is derived from an EMBL/GenBank/DDBJ whole genome shotgun (WGS) entry which is preliminary data.</text>
</comment>
<dbReference type="PROSITE" id="PS51257">
    <property type="entry name" value="PROKAR_LIPOPROTEIN"/>
    <property type="match status" value="1"/>
</dbReference>
<organism evidence="3 4">
    <name type="scientific">Curtobacterium citreum</name>
    <dbReference type="NCBI Taxonomy" id="2036"/>
    <lineage>
        <taxon>Bacteria</taxon>
        <taxon>Bacillati</taxon>
        <taxon>Actinomycetota</taxon>
        <taxon>Actinomycetes</taxon>
        <taxon>Micrococcales</taxon>
        <taxon>Microbacteriaceae</taxon>
        <taxon>Curtobacterium</taxon>
    </lineage>
</organism>
<evidence type="ECO:0000313" key="3">
    <source>
        <dbReference type="EMBL" id="NUU29272.1"/>
    </source>
</evidence>